<dbReference type="InterPro" id="IPR003594">
    <property type="entry name" value="HATPase_dom"/>
</dbReference>
<dbReference type="InterPro" id="IPR035965">
    <property type="entry name" value="PAS-like_dom_sf"/>
</dbReference>
<dbReference type="EC" id="2.7.13.3" evidence="2"/>
<dbReference type="Gene3D" id="3.30.565.10">
    <property type="entry name" value="Histidine kinase-like ATPase, C-terminal domain"/>
    <property type="match status" value="1"/>
</dbReference>
<dbReference type="EMBL" id="JAVDWU010000002">
    <property type="protein sequence ID" value="MDR7149182.1"/>
    <property type="molecule type" value="Genomic_DNA"/>
</dbReference>
<evidence type="ECO:0000313" key="10">
    <source>
        <dbReference type="EMBL" id="MDR7149182.1"/>
    </source>
</evidence>
<dbReference type="SMART" id="SM00388">
    <property type="entry name" value="HisKA"/>
    <property type="match status" value="1"/>
</dbReference>
<evidence type="ECO:0000256" key="7">
    <source>
        <dbReference type="SAM" id="Phobius"/>
    </source>
</evidence>
<evidence type="ECO:0000313" key="11">
    <source>
        <dbReference type="Proteomes" id="UP001265700"/>
    </source>
</evidence>
<dbReference type="RefSeq" id="WP_310312757.1">
    <property type="nucleotide sequence ID" value="NZ_JAVDWU010000002.1"/>
</dbReference>
<dbReference type="CDD" id="cd00130">
    <property type="entry name" value="PAS"/>
    <property type="match status" value="2"/>
</dbReference>
<evidence type="ECO:0000256" key="4">
    <source>
        <dbReference type="ARBA" id="ARBA00022679"/>
    </source>
</evidence>
<dbReference type="PROSITE" id="PS50112">
    <property type="entry name" value="PAS"/>
    <property type="match status" value="2"/>
</dbReference>
<dbReference type="InterPro" id="IPR036097">
    <property type="entry name" value="HisK_dim/P_sf"/>
</dbReference>
<dbReference type="PRINTS" id="PR00344">
    <property type="entry name" value="BCTRLSENSOR"/>
</dbReference>
<dbReference type="SUPFAM" id="SSF55874">
    <property type="entry name" value="ATPase domain of HSP90 chaperone/DNA topoisomerase II/histidine kinase"/>
    <property type="match status" value="1"/>
</dbReference>
<evidence type="ECO:0000256" key="2">
    <source>
        <dbReference type="ARBA" id="ARBA00012438"/>
    </source>
</evidence>
<dbReference type="CDD" id="cd00082">
    <property type="entry name" value="HisKA"/>
    <property type="match status" value="1"/>
</dbReference>
<dbReference type="InterPro" id="IPR050351">
    <property type="entry name" value="BphY/WalK/GraS-like"/>
</dbReference>
<dbReference type="NCBIfam" id="TIGR00229">
    <property type="entry name" value="sensory_box"/>
    <property type="match status" value="2"/>
</dbReference>
<dbReference type="SMART" id="SM00387">
    <property type="entry name" value="HATPase_c"/>
    <property type="match status" value="1"/>
</dbReference>
<comment type="catalytic activity">
    <reaction evidence="1">
        <text>ATP + protein L-histidine = ADP + protein N-phospho-L-histidine.</text>
        <dbReference type="EC" id="2.7.13.3"/>
    </reaction>
</comment>
<sequence>MKPIETSTPPLQEAQAIDRQSESLGWIALLISLAATILVPLVYFTTSNQLETVVTALMALSSWTCWVFFRLGLRRYMAHALVFSVMVVAVVGVVAFGSVRTSSSFLFVGAVAAAGIFMGRKALVAAVAFSVISLGGLIAAEANGLLRLADFQVGLKNWWTLSITLVVVAAMVYYSRLQLETTSAELSNELERRKRTEKKLDLNQERFARIFRTSPSPMIAQSARTGAILDVNPAFERCYGYAREAVLGQSDEMLWAQPEQRVAYAARLFELRQVQLFRCTGLRADGSTFEAHVSSEMGNDREDKLIITTVSDISELAHALEELRRSEERFAKAFNFSPLNMTITRVSDGSFIEVNEGADRVQGFSAQELKGKSTLEVGSWLTQADRDAFVSKLRGEGRIHNYDTRMRHKDGRVIDARLWAELIEIDGEPCILSCTVDISAEKRREALLLDVARGVTGKTGEDFFPALTRHMALSLDADMVIMGELRSEQKIKTLSVWREGGQSRNFNFAPQHTPCDQALREAGLCVHTEQLAARFPDGTSLVAAGFEAYVGQSMRDEQGVAIGVLSAMWKRPIVLTPEMQALMSIFASRANAELLRLKRDREIRHLNETLEVRVRERTADLQRLNSELDSFAYSVSHDLKSPLRSIDGFTQILSDHLAGRLTEEEQALFDRILASTHRMSNLIADMLALARVSQGKLQLQTVDLSCMVRDILEQELARQPERKVELRIKPGLSARCDARLTRIALENLLVNALKYTRMQASPLIEFGQLATVPGLPTDFYVRDNGVGFNMALADQLFKPFQRLHMPGEFEGTGIGLATVRRIIERHGGSISGYGEPGAGATFSFHLEPVCPQAMANRTTPTQA</sequence>
<keyword evidence="5" id="KW-0418">Kinase</keyword>
<proteinExistence type="predicted"/>
<dbReference type="InterPro" id="IPR005467">
    <property type="entry name" value="His_kinase_dom"/>
</dbReference>
<evidence type="ECO:0000256" key="1">
    <source>
        <dbReference type="ARBA" id="ARBA00000085"/>
    </source>
</evidence>
<name>A0ABU1WJD5_9BURK</name>
<dbReference type="Gene3D" id="3.30.450.20">
    <property type="entry name" value="PAS domain"/>
    <property type="match status" value="2"/>
</dbReference>
<dbReference type="Gene3D" id="1.10.287.130">
    <property type="match status" value="1"/>
</dbReference>
<dbReference type="Pfam" id="PF13426">
    <property type="entry name" value="PAS_9"/>
    <property type="match status" value="2"/>
</dbReference>
<dbReference type="SUPFAM" id="SSF47384">
    <property type="entry name" value="Homodimeric domain of signal transducing histidine kinase"/>
    <property type="match status" value="1"/>
</dbReference>
<feature type="domain" description="Histidine kinase" evidence="8">
    <location>
        <begin position="634"/>
        <end position="850"/>
    </location>
</feature>
<evidence type="ECO:0000256" key="5">
    <source>
        <dbReference type="ARBA" id="ARBA00022777"/>
    </source>
</evidence>
<dbReference type="InterPro" id="IPR036890">
    <property type="entry name" value="HATPase_C_sf"/>
</dbReference>
<dbReference type="InterPro" id="IPR004358">
    <property type="entry name" value="Sig_transdc_His_kin-like_C"/>
</dbReference>
<protein>
    <recommendedName>
        <fullName evidence="2">histidine kinase</fullName>
        <ecNumber evidence="2">2.7.13.3</ecNumber>
    </recommendedName>
</protein>
<feature type="domain" description="PAS" evidence="9">
    <location>
        <begin position="326"/>
        <end position="375"/>
    </location>
</feature>
<reference evidence="10 11" key="1">
    <citation type="submission" date="2023-07" db="EMBL/GenBank/DDBJ databases">
        <title>Sorghum-associated microbial communities from plants grown in Nebraska, USA.</title>
        <authorList>
            <person name="Schachtman D."/>
        </authorList>
    </citation>
    <scope>NUCLEOTIDE SEQUENCE [LARGE SCALE GENOMIC DNA]</scope>
    <source>
        <strain evidence="10 11">4249</strain>
    </source>
</reference>
<feature type="transmembrane region" description="Helical" evidence="7">
    <location>
        <begin position="126"/>
        <end position="146"/>
    </location>
</feature>
<organism evidence="10 11">
    <name type="scientific">Hydrogenophaga palleronii</name>
    <dbReference type="NCBI Taxonomy" id="65655"/>
    <lineage>
        <taxon>Bacteria</taxon>
        <taxon>Pseudomonadati</taxon>
        <taxon>Pseudomonadota</taxon>
        <taxon>Betaproteobacteria</taxon>
        <taxon>Burkholderiales</taxon>
        <taxon>Comamonadaceae</taxon>
        <taxon>Hydrogenophaga</taxon>
    </lineage>
</organism>
<feature type="transmembrane region" description="Helical" evidence="7">
    <location>
        <begin position="76"/>
        <end position="96"/>
    </location>
</feature>
<feature type="transmembrane region" description="Helical" evidence="7">
    <location>
        <begin position="158"/>
        <end position="175"/>
    </location>
</feature>
<keyword evidence="6 7" id="KW-0472">Membrane</keyword>
<feature type="transmembrane region" description="Helical" evidence="7">
    <location>
        <begin position="24"/>
        <end position="44"/>
    </location>
</feature>
<dbReference type="PROSITE" id="PS50109">
    <property type="entry name" value="HIS_KIN"/>
    <property type="match status" value="1"/>
</dbReference>
<comment type="caution">
    <text evidence="10">The sequence shown here is derived from an EMBL/GenBank/DDBJ whole genome shotgun (WGS) entry which is preliminary data.</text>
</comment>
<dbReference type="SMART" id="SM00091">
    <property type="entry name" value="PAS"/>
    <property type="match status" value="2"/>
</dbReference>
<dbReference type="PANTHER" id="PTHR42878">
    <property type="entry name" value="TWO-COMPONENT HISTIDINE KINASE"/>
    <property type="match status" value="1"/>
</dbReference>
<feature type="domain" description="PAS" evidence="9">
    <location>
        <begin position="203"/>
        <end position="261"/>
    </location>
</feature>
<evidence type="ECO:0000256" key="6">
    <source>
        <dbReference type="ARBA" id="ARBA00023136"/>
    </source>
</evidence>
<dbReference type="InterPro" id="IPR000014">
    <property type="entry name" value="PAS"/>
</dbReference>
<evidence type="ECO:0000259" key="8">
    <source>
        <dbReference type="PROSITE" id="PS50109"/>
    </source>
</evidence>
<dbReference type="Pfam" id="PF02518">
    <property type="entry name" value="HATPase_c"/>
    <property type="match status" value="1"/>
</dbReference>
<keyword evidence="7" id="KW-0812">Transmembrane</keyword>
<dbReference type="SUPFAM" id="SSF55781">
    <property type="entry name" value="GAF domain-like"/>
    <property type="match status" value="1"/>
</dbReference>
<keyword evidence="3" id="KW-0597">Phosphoprotein</keyword>
<feature type="transmembrane region" description="Helical" evidence="7">
    <location>
        <begin position="50"/>
        <end position="69"/>
    </location>
</feature>
<keyword evidence="4" id="KW-0808">Transferase</keyword>
<dbReference type="SUPFAM" id="SSF55785">
    <property type="entry name" value="PYP-like sensor domain (PAS domain)"/>
    <property type="match status" value="2"/>
</dbReference>
<keyword evidence="11" id="KW-1185">Reference proteome</keyword>
<accession>A0ABU1WJD5</accession>
<dbReference type="InterPro" id="IPR003661">
    <property type="entry name" value="HisK_dim/P_dom"/>
</dbReference>
<dbReference type="Pfam" id="PF00512">
    <property type="entry name" value="HisKA"/>
    <property type="match status" value="1"/>
</dbReference>
<keyword evidence="7" id="KW-1133">Transmembrane helix</keyword>
<gene>
    <name evidence="10" type="ORF">J2W49_001131</name>
</gene>
<dbReference type="Proteomes" id="UP001265700">
    <property type="component" value="Unassembled WGS sequence"/>
</dbReference>
<evidence type="ECO:0000259" key="9">
    <source>
        <dbReference type="PROSITE" id="PS50112"/>
    </source>
</evidence>
<evidence type="ECO:0000256" key="3">
    <source>
        <dbReference type="ARBA" id="ARBA00022553"/>
    </source>
</evidence>
<dbReference type="PANTHER" id="PTHR42878:SF15">
    <property type="entry name" value="BACTERIOPHYTOCHROME"/>
    <property type="match status" value="1"/>
</dbReference>